<dbReference type="Proteomes" id="UP000298138">
    <property type="component" value="Unassembled WGS sequence"/>
</dbReference>
<dbReference type="OrthoDB" id="1053771at2759"/>
<gene>
    <name evidence="1" type="ORF">EX30DRAFT_395624</name>
</gene>
<dbReference type="STRING" id="341454.A0A4S2MXZ9"/>
<dbReference type="SUPFAM" id="SSF51726">
    <property type="entry name" value="UROD/MetE-like"/>
    <property type="match status" value="1"/>
</dbReference>
<accession>A0A4S2MXZ9</accession>
<dbReference type="AlphaFoldDB" id="A0A4S2MXZ9"/>
<proteinExistence type="predicted"/>
<dbReference type="InterPro" id="IPR038071">
    <property type="entry name" value="UROD/MetE-like_sf"/>
</dbReference>
<dbReference type="InParanoid" id="A0A4S2MXZ9"/>
<evidence type="ECO:0000313" key="1">
    <source>
        <dbReference type="EMBL" id="TGZ81484.1"/>
    </source>
</evidence>
<dbReference type="PANTHER" id="PTHR43844:SF2">
    <property type="entry name" value="SYNTHASE, VITAMIN-B12 INDEPENDENT, PUTATIVE (AFU_ORTHOLOGUE AFUA_3G12060)-RELATED"/>
    <property type="match status" value="1"/>
</dbReference>
<organism evidence="1 2">
    <name type="scientific">Ascodesmis nigricans</name>
    <dbReference type="NCBI Taxonomy" id="341454"/>
    <lineage>
        <taxon>Eukaryota</taxon>
        <taxon>Fungi</taxon>
        <taxon>Dikarya</taxon>
        <taxon>Ascomycota</taxon>
        <taxon>Pezizomycotina</taxon>
        <taxon>Pezizomycetes</taxon>
        <taxon>Pezizales</taxon>
        <taxon>Ascodesmidaceae</taxon>
        <taxon>Ascodesmis</taxon>
    </lineage>
</organism>
<sequence length="387" mass="42928">MNSGIPNEPVGSLPRPTVLQQAYADYDTGKLTKPELEAIQDDACRDSITRIESTGQWCCTDGENRASSFATYPFTDTLNGTGLAEVLVADGQYFAIFDDGHHRQLPRLAYGPFRYKTYAADYLKLSLKHATKPMKQAVIAPSMLYLLYPLNEEIEGYSRAVFVEDLVNECEKDIRLCFEAGAVRVSIDFTEGRLALKKDPRNPWTSTNLLQTFIDLNNRVLDRFSAEERVNIGVHTCPGGDCDSVHSKEVPYHKLLPSLFRLNAGYFLIQLSSEPPSTKPAIYQLISQHLRRSANGVKQIAFIGVTDPLNPRVETPEEVCDALLEAAKYILVDQLGATDDCGFSPFSIDVKPRHEGPDEARGVAEGKVRSRVEGARLAGVRLGLVKE</sequence>
<keyword evidence="2" id="KW-1185">Reference proteome</keyword>
<dbReference type="Gene3D" id="3.20.20.210">
    <property type="match status" value="1"/>
</dbReference>
<dbReference type="PANTHER" id="PTHR43844">
    <property type="entry name" value="METHIONINE SYNTHASE"/>
    <property type="match status" value="1"/>
</dbReference>
<protein>
    <submittedName>
        <fullName evidence="1">UROD/MetE-like protein</fullName>
    </submittedName>
</protein>
<dbReference type="EMBL" id="ML220119">
    <property type="protein sequence ID" value="TGZ81484.1"/>
    <property type="molecule type" value="Genomic_DNA"/>
</dbReference>
<evidence type="ECO:0000313" key="2">
    <source>
        <dbReference type="Proteomes" id="UP000298138"/>
    </source>
</evidence>
<reference evidence="1 2" key="1">
    <citation type="submission" date="2019-04" db="EMBL/GenBank/DDBJ databases">
        <title>Comparative genomics and transcriptomics to analyze fruiting body development in filamentous ascomycetes.</title>
        <authorList>
            <consortium name="DOE Joint Genome Institute"/>
            <person name="Lutkenhaus R."/>
            <person name="Traeger S."/>
            <person name="Breuer J."/>
            <person name="Kuo A."/>
            <person name="Lipzen A."/>
            <person name="Pangilinan J."/>
            <person name="Dilworth D."/>
            <person name="Sandor L."/>
            <person name="Poggeler S."/>
            <person name="Barry K."/>
            <person name="Grigoriev I.V."/>
            <person name="Nowrousian M."/>
        </authorList>
    </citation>
    <scope>NUCLEOTIDE SEQUENCE [LARGE SCALE GENOMIC DNA]</scope>
    <source>
        <strain evidence="1 2">CBS 389.68</strain>
    </source>
</reference>
<name>A0A4S2MXZ9_9PEZI</name>